<feature type="non-terminal residue" evidence="1">
    <location>
        <position position="500"/>
    </location>
</feature>
<sequence length="500" mass="57562">MPVANVRITKGSKTLYGWYIHPIPCEMTIQEFYNKIIKEQATEEFSVKIDSSDIEFVEISKSQNAVATKASLNCNIIELINSFGINIHYHLKSDQTLPPSSFQNGLSIIMKNAQRDQLYLPVFSQPSKPNRKQILQQDIVNWIKNNGSGWSSSSFANSDGKKFVVNLTEVIWYIDMRGHDKFKERSYHIPSTFMQFFGRANPESYKEKRKRFDLNELNFLYQSLAHYLVVPWMLTSKFKWLLDELDGFIVSISGYISFLQQQKEICAINHNSEVPVRSVEDATSIKIHNRNTWIAPINKTKYYDLINILTNTPSWKPIDVEEYLPTDPMQRLRYIQGLAYAFPFKVGECRLTSGNNAFNTISVWKIDDDADETTMLQKNTSIINNLQTNAPKYHTRAMKIGYLRTCDMLLPKVRPAMLRSIYRMLTGDMSASESLDEKIIDTRIRLALDLCDPEISIDLREHNTGRPSKYDAFWKVAAQFLAGKAADAVVAVDERRHDTV</sequence>
<name>A0ABN7WSS2_GIGMA</name>
<accession>A0ABN7WSS2</accession>
<keyword evidence="2" id="KW-1185">Reference proteome</keyword>
<evidence type="ECO:0000313" key="1">
    <source>
        <dbReference type="EMBL" id="CAG8839508.1"/>
    </source>
</evidence>
<organism evidence="1 2">
    <name type="scientific">Gigaspora margarita</name>
    <dbReference type="NCBI Taxonomy" id="4874"/>
    <lineage>
        <taxon>Eukaryota</taxon>
        <taxon>Fungi</taxon>
        <taxon>Fungi incertae sedis</taxon>
        <taxon>Mucoromycota</taxon>
        <taxon>Glomeromycotina</taxon>
        <taxon>Glomeromycetes</taxon>
        <taxon>Diversisporales</taxon>
        <taxon>Gigasporaceae</taxon>
        <taxon>Gigaspora</taxon>
    </lineage>
</organism>
<gene>
    <name evidence="1" type="ORF">GMARGA_LOCUS34482</name>
</gene>
<proteinExistence type="predicted"/>
<reference evidence="1 2" key="1">
    <citation type="submission" date="2021-06" db="EMBL/GenBank/DDBJ databases">
        <authorList>
            <person name="Kallberg Y."/>
            <person name="Tangrot J."/>
            <person name="Rosling A."/>
        </authorList>
    </citation>
    <scope>NUCLEOTIDE SEQUENCE [LARGE SCALE GENOMIC DNA]</scope>
    <source>
        <strain evidence="1 2">120-4 pot B 10/14</strain>
    </source>
</reference>
<dbReference type="Proteomes" id="UP000789901">
    <property type="component" value="Unassembled WGS sequence"/>
</dbReference>
<evidence type="ECO:0000313" key="2">
    <source>
        <dbReference type="Proteomes" id="UP000789901"/>
    </source>
</evidence>
<comment type="caution">
    <text evidence="1">The sequence shown here is derived from an EMBL/GenBank/DDBJ whole genome shotgun (WGS) entry which is preliminary data.</text>
</comment>
<dbReference type="EMBL" id="CAJVQB010060565">
    <property type="protein sequence ID" value="CAG8839508.1"/>
    <property type="molecule type" value="Genomic_DNA"/>
</dbReference>
<protein>
    <submittedName>
        <fullName evidence="1">23352_t:CDS:1</fullName>
    </submittedName>
</protein>